<accession>A0ABD1LZ88</accession>
<evidence type="ECO:0000313" key="3">
    <source>
        <dbReference type="Proteomes" id="UP001603857"/>
    </source>
</evidence>
<name>A0ABD1LZ88_9FABA</name>
<gene>
    <name evidence="2" type="ORF">Fmac_022276</name>
</gene>
<proteinExistence type="predicted"/>
<dbReference type="Proteomes" id="UP001603857">
    <property type="component" value="Unassembled WGS sequence"/>
</dbReference>
<dbReference type="PANTHER" id="PTHR36707:SF1">
    <property type="entry name" value="T20M3.17 PROTEIN"/>
    <property type="match status" value="1"/>
</dbReference>
<organism evidence="2 3">
    <name type="scientific">Flemingia macrophylla</name>
    <dbReference type="NCBI Taxonomy" id="520843"/>
    <lineage>
        <taxon>Eukaryota</taxon>
        <taxon>Viridiplantae</taxon>
        <taxon>Streptophyta</taxon>
        <taxon>Embryophyta</taxon>
        <taxon>Tracheophyta</taxon>
        <taxon>Spermatophyta</taxon>
        <taxon>Magnoliopsida</taxon>
        <taxon>eudicotyledons</taxon>
        <taxon>Gunneridae</taxon>
        <taxon>Pentapetalae</taxon>
        <taxon>rosids</taxon>
        <taxon>fabids</taxon>
        <taxon>Fabales</taxon>
        <taxon>Fabaceae</taxon>
        <taxon>Papilionoideae</taxon>
        <taxon>50 kb inversion clade</taxon>
        <taxon>NPAAA clade</taxon>
        <taxon>indigoferoid/millettioid clade</taxon>
        <taxon>Phaseoleae</taxon>
        <taxon>Flemingia</taxon>
    </lineage>
</organism>
<dbReference type="PANTHER" id="PTHR36707">
    <property type="entry name" value="T20M3.17 PROTEIN"/>
    <property type="match status" value="1"/>
</dbReference>
<feature type="region of interest" description="Disordered" evidence="1">
    <location>
        <begin position="1"/>
        <end position="20"/>
    </location>
</feature>
<evidence type="ECO:0000256" key="1">
    <source>
        <dbReference type="SAM" id="MobiDB-lite"/>
    </source>
</evidence>
<protein>
    <submittedName>
        <fullName evidence="2">Uncharacterized protein</fullName>
    </submittedName>
</protein>
<sequence>MSSKDSSETGTLELNDEKAALKDREDGNKLLFVDKTVLNDDRESNYDFPLGRQDLSLDQEPEIPIETLVGLEEFDGREGLDSEFNGDVFMLEESHLI</sequence>
<reference evidence="2 3" key="1">
    <citation type="submission" date="2024-08" db="EMBL/GenBank/DDBJ databases">
        <title>Insights into the chromosomal genome structure of Flemingia macrophylla.</title>
        <authorList>
            <person name="Ding Y."/>
            <person name="Zhao Y."/>
            <person name="Bi W."/>
            <person name="Wu M."/>
            <person name="Zhao G."/>
            <person name="Gong Y."/>
            <person name="Li W."/>
            <person name="Zhang P."/>
        </authorList>
    </citation>
    <scope>NUCLEOTIDE SEQUENCE [LARGE SCALE GENOMIC DNA]</scope>
    <source>
        <strain evidence="2">DYQJB</strain>
        <tissue evidence="2">Leaf</tissue>
    </source>
</reference>
<dbReference type="AlphaFoldDB" id="A0ABD1LZ88"/>
<keyword evidence="3" id="KW-1185">Reference proteome</keyword>
<evidence type="ECO:0000313" key="2">
    <source>
        <dbReference type="EMBL" id="KAL2328849.1"/>
    </source>
</evidence>
<feature type="compositionally biased region" description="Polar residues" evidence="1">
    <location>
        <begin position="1"/>
        <end position="12"/>
    </location>
</feature>
<dbReference type="EMBL" id="JBGMDY010000007">
    <property type="protein sequence ID" value="KAL2328849.1"/>
    <property type="molecule type" value="Genomic_DNA"/>
</dbReference>
<comment type="caution">
    <text evidence="2">The sequence shown here is derived from an EMBL/GenBank/DDBJ whole genome shotgun (WGS) entry which is preliminary data.</text>
</comment>